<feature type="transmembrane region" description="Helical" evidence="11">
    <location>
        <begin position="771"/>
        <end position="788"/>
    </location>
</feature>
<dbReference type="EMBL" id="JTDF01000883">
    <property type="protein sequence ID" value="KAF8570836.1"/>
    <property type="molecule type" value="Genomic_DNA"/>
</dbReference>
<gene>
    <name evidence="12" type="ORF">P879_04177</name>
</gene>
<keyword evidence="4" id="KW-1003">Cell membrane</keyword>
<comment type="subcellular location">
    <subcellularLocation>
        <location evidence="1">Cell membrane</location>
        <topology evidence="1">Multi-pass membrane protein</topology>
    </subcellularLocation>
</comment>
<keyword evidence="10" id="KW-0407">Ion channel</keyword>
<dbReference type="PANTHER" id="PTHR21522">
    <property type="entry name" value="PROTON CHANNEL OTOP"/>
    <property type="match status" value="1"/>
</dbReference>
<evidence type="ECO:0000256" key="10">
    <source>
        <dbReference type="ARBA" id="ARBA00023303"/>
    </source>
</evidence>
<sequence>MTDFSGALVTEVPLGPIQCSSHGSLSSDNNGTSINLTRTSLKRRTELFKLVTRAKVQKAWRLIRLRKSWEKEIHKQKALPAPFVSVHVKDKRGSMRASSLLIFAIIQCICGFVFPICDAFALTDKWTQFAINHKYYLEGFSVFQHIGAILFLAYLQLLITWFGISTENKFVEHINMKGRSDVNWTVLSEIHSTRLGRFEVRHVDETQQNVFFTGPDISVSSGDPTYPPHNSGNVAGCLGRSRCCRCCHKSNRSTKRKRDHVTVHKDGMNVYMRLGAVGFGLGVMIHDGFNLSSAWELGEPSCHSLLWVPRHLLRLIWVLWQTYFIFKFHRIVLHVHKFWVRMAFTHLAVVNLCHWLKVVVGEISDTLKHIEATADGSANIVQDILTYVFSKYGFESSESKVNEHGFPLLQNSSFVVANVSNLAGEVRKHVDLYTQYHRPHVDCQAHLGNTLKPFLFPLIIEYCLITGTLFYKMLQRVGHKSPFKSKISSAVPMNSVEILGGRAASVPSLNVLPPVVNSAGSCGTGVMEPIGPKEKTCEKHTYYRQLLGCRVYLPPILDDIQEQELQVCDPNSMISTVQTRLRRRYRESHCHRSHTGLFLGLMIFTASCIGISFFLGRNKINLFRFTPNIYQHWKMFILSTSLLASVLALIQTNQLKFRDRKSSESFEYNLLGLGLLGYLVFYMLLFVPSLEAILHVYLYGTTTDQTDIKLKVVDRMTTLNLDRLVGTAWLYMGKSALEIVQVLAQFFFIIEASRRGPCCVNQAAIKPGRSTIVFLLIANLALWLVNTFETRHTEQQLILYKHYFGLRTWSIITCCFIPLIIFFRFHSTVCLAQIWSSLYKLE</sequence>
<dbReference type="AlphaFoldDB" id="A0A8T0DU17"/>
<dbReference type="PANTHER" id="PTHR21522:SF32">
    <property type="entry name" value="OTOPETRIN-2"/>
    <property type="match status" value="1"/>
</dbReference>
<dbReference type="InterPro" id="IPR004878">
    <property type="entry name" value="Otopetrin"/>
</dbReference>
<name>A0A8T0DU17_9TREM</name>
<feature type="transmembrane region" description="Helical" evidence="11">
    <location>
        <begin position="596"/>
        <end position="615"/>
    </location>
</feature>
<feature type="transmembrane region" description="Helical" evidence="11">
    <location>
        <begin position="100"/>
        <end position="122"/>
    </location>
</feature>
<evidence type="ECO:0000256" key="4">
    <source>
        <dbReference type="ARBA" id="ARBA00022475"/>
    </source>
</evidence>
<keyword evidence="6" id="KW-0375">Hydrogen ion transport</keyword>
<protein>
    <recommendedName>
        <fullName evidence="14">Otopetrin</fullName>
    </recommendedName>
</protein>
<accession>A0A8T0DU17</accession>
<keyword evidence="9 11" id="KW-0472">Membrane</keyword>
<dbReference type="GO" id="GO:0005886">
    <property type="term" value="C:plasma membrane"/>
    <property type="evidence" value="ECO:0007669"/>
    <property type="project" value="UniProtKB-SubCell"/>
</dbReference>
<evidence type="ECO:0000313" key="12">
    <source>
        <dbReference type="EMBL" id="KAF8570836.1"/>
    </source>
</evidence>
<keyword evidence="3" id="KW-0813">Transport</keyword>
<comment type="similarity">
    <text evidence="2">Belongs to the otopetrin family.</text>
</comment>
<feature type="transmembrane region" description="Helical" evidence="11">
    <location>
        <begin position="142"/>
        <end position="164"/>
    </location>
</feature>
<keyword evidence="5 11" id="KW-0812">Transmembrane</keyword>
<dbReference type="OrthoDB" id="6429739at2759"/>
<feature type="transmembrane region" description="Helical" evidence="11">
    <location>
        <begin position="306"/>
        <end position="326"/>
    </location>
</feature>
<comment type="caution">
    <text evidence="12">The sequence shown here is derived from an EMBL/GenBank/DDBJ whole genome shotgun (WGS) entry which is preliminary data.</text>
</comment>
<feature type="transmembrane region" description="Helical" evidence="11">
    <location>
        <begin position="635"/>
        <end position="650"/>
    </location>
</feature>
<evidence type="ECO:0000256" key="7">
    <source>
        <dbReference type="ARBA" id="ARBA00022989"/>
    </source>
</evidence>
<dbReference type="GO" id="GO:0015252">
    <property type="term" value="F:proton channel activity"/>
    <property type="evidence" value="ECO:0007669"/>
    <property type="project" value="InterPro"/>
</dbReference>
<evidence type="ECO:0000256" key="8">
    <source>
        <dbReference type="ARBA" id="ARBA00023065"/>
    </source>
</evidence>
<feature type="transmembrane region" description="Helical" evidence="11">
    <location>
        <begin position="670"/>
        <end position="690"/>
    </location>
</feature>
<feature type="transmembrane region" description="Helical" evidence="11">
    <location>
        <begin position="808"/>
        <end position="825"/>
    </location>
</feature>
<evidence type="ECO:0000256" key="9">
    <source>
        <dbReference type="ARBA" id="ARBA00023136"/>
    </source>
</evidence>
<evidence type="ECO:0000313" key="13">
    <source>
        <dbReference type="Proteomes" id="UP000699462"/>
    </source>
</evidence>
<evidence type="ECO:0000256" key="6">
    <source>
        <dbReference type="ARBA" id="ARBA00022781"/>
    </source>
</evidence>
<evidence type="ECO:0000256" key="2">
    <source>
        <dbReference type="ARBA" id="ARBA00006513"/>
    </source>
</evidence>
<dbReference type="Pfam" id="PF03189">
    <property type="entry name" value="Otopetrin"/>
    <property type="match status" value="1"/>
</dbReference>
<evidence type="ECO:0000256" key="3">
    <source>
        <dbReference type="ARBA" id="ARBA00022448"/>
    </source>
</evidence>
<organism evidence="12 13">
    <name type="scientific">Paragonimus westermani</name>
    <dbReference type="NCBI Taxonomy" id="34504"/>
    <lineage>
        <taxon>Eukaryota</taxon>
        <taxon>Metazoa</taxon>
        <taxon>Spiralia</taxon>
        <taxon>Lophotrochozoa</taxon>
        <taxon>Platyhelminthes</taxon>
        <taxon>Trematoda</taxon>
        <taxon>Digenea</taxon>
        <taxon>Plagiorchiida</taxon>
        <taxon>Troglotremata</taxon>
        <taxon>Troglotrematidae</taxon>
        <taxon>Paragonimus</taxon>
    </lineage>
</organism>
<evidence type="ECO:0000256" key="5">
    <source>
        <dbReference type="ARBA" id="ARBA00022692"/>
    </source>
</evidence>
<feature type="transmembrane region" description="Helical" evidence="11">
    <location>
        <begin position="728"/>
        <end position="750"/>
    </location>
</feature>
<evidence type="ECO:0008006" key="14">
    <source>
        <dbReference type="Google" id="ProtNLM"/>
    </source>
</evidence>
<keyword evidence="7 11" id="KW-1133">Transmembrane helix</keyword>
<evidence type="ECO:0000256" key="11">
    <source>
        <dbReference type="SAM" id="Phobius"/>
    </source>
</evidence>
<proteinExistence type="inferred from homology"/>
<keyword evidence="8" id="KW-0406">Ion transport</keyword>
<reference evidence="12 13" key="1">
    <citation type="submission" date="2019-07" db="EMBL/GenBank/DDBJ databases">
        <title>Annotation for the trematode Paragonimus westermani.</title>
        <authorList>
            <person name="Choi Y.-J."/>
        </authorList>
    </citation>
    <scope>NUCLEOTIDE SEQUENCE [LARGE SCALE GENOMIC DNA]</scope>
    <source>
        <strain evidence="12">180907_Pwestermani</strain>
    </source>
</reference>
<keyword evidence="13" id="KW-1185">Reference proteome</keyword>
<evidence type="ECO:0000256" key="1">
    <source>
        <dbReference type="ARBA" id="ARBA00004651"/>
    </source>
</evidence>
<feature type="transmembrane region" description="Helical" evidence="11">
    <location>
        <begin position="270"/>
        <end position="286"/>
    </location>
</feature>
<dbReference type="Proteomes" id="UP000699462">
    <property type="component" value="Unassembled WGS sequence"/>
</dbReference>